<evidence type="ECO:0000313" key="11">
    <source>
        <dbReference type="EMBL" id="MFG1371629.1"/>
    </source>
</evidence>
<protein>
    <submittedName>
        <fullName evidence="11">Glycosyltransferase family 2 protein</fullName>
    </submittedName>
</protein>
<keyword evidence="4" id="KW-0808">Transferase</keyword>
<dbReference type="Gene3D" id="3.90.550.10">
    <property type="entry name" value="Spore Coat Polysaccharide Biosynthesis Protein SpsA, Chain A"/>
    <property type="match status" value="1"/>
</dbReference>
<reference evidence="11 12" key="1">
    <citation type="submission" date="2024-02" db="EMBL/GenBank/DDBJ databases">
        <title>Expansion and revision of Xanthobacter and proposal of Roseixanthobacter gen. nov.</title>
        <authorList>
            <person name="Soltysiak M.P.M."/>
            <person name="Jalihal A."/>
            <person name="Ory A."/>
            <person name="Chrisophersen C."/>
            <person name="Lee A.D."/>
            <person name="Boulton J."/>
            <person name="Springer M."/>
        </authorList>
    </citation>
    <scope>NUCLEOTIDE SEQUENCE [LARGE SCALE GENOMIC DNA]</scope>
    <source>
        <strain evidence="11 12">23A</strain>
    </source>
</reference>
<dbReference type="RefSeq" id="WP_393991606.1">
    <property type="nucleotide sequence ID" value="NZ_JBAFVH010000003.1"/>
</dbReference>
<feature type="transmembrane region" description="Helical" evidence="8">
    <location>
        <begin position="333"/>
        <end position="355"/>
    </location>
</feature>
<name>A0ABW6ZSC8_9HYPH</name>
<evidence type="ECO:0000256" key="4">
    <source>
        <dbReference type="ARBA" id="ARBA00022679"/>
    </source>
</evidence>
<gene>
    <name evidence="11" type="ORF">V5F32_05605</name>
</gene>
<evidence type="ECO:0000256" key="2">
    <source>
        <dbReference type="ARBA" id="ARBA00006739"/>
    </source>
</evidence>
<evidence type="ECO:0000256" key="5">
    <source>
        <dbReference type="ARBA" id="ARBA00022692"/>
    </source>
</evidence>
<dbReference type="InterPro" id="IPR029044">
    <property type="entry name" value="Nucleotide-diphossugar_trans"/>
</dbReference>
<dbReference type="Pfam" id="PF04138">
    <property type="entry name" value="GtrA_DPMS_TM"/>
    <property type="match status" value="1"/>
</dbReference>
<dbReference type="InterPro" id="IPR007267">
    <property type="entry name" value="GtrA_DPMS_TM"/>
</dbReference>
<keyword evidence="5 8" id="KW-0812">Transmembrane</keyword>
<evidence type="ECO:0000259" key="10">
    <source>
        <dbReference type="Pfam" id="PF04138"/>
    </source>
</evidence>
<dbReference type="Proteomes" id="UP001604002">
    <property type="component" value="Unassembled WGS sequence"/>
</dbReference>
<evidence type="ECO:0000256" key="6">
    <source>
        <dbReference type="ARBA" id="ARBA00022989"/>
    </source>
</evidence>
<dbReference type="Pfam" id="PF00535">
    <property type="entry name" value="Glycos_transf_2"/>
    <property type="match status" value="1"/>
</dbReference>
<organism evidence="11 12">
    <name type="scientific">Xanthobacter oligotrophicus</name>
    <dbReference type="NCBI Taxonomy" id="2607286"/>
    <lineage>
        <taxon>Bacteria</taxon>
        <taxon>Pseudomonadati</taxon>
        <taxon>Pseudomonadota</taxon>
        <taxon>Alphaproteobacteria</taxon>
        <taxon>Hyphomicrobiales</taxon>
        <taxon>Xanthobacteraceae</taxon>
        <taxon>Xanthobacter</taxon>
    </lineage>
</organism>
<keyword evidence="7 8" id="KW-0472">Membrane</keyword>
<keyword evidence="3" id="KW-0328">Glycosyltransferase</keyword>
<dbReference type="PANTHER" id="PTHR43398">
    <property type="entry name" value="DOLICHOL-PHOSPHATE MANNOSYLTRANSFERASE SUBUNIT 1"/>
    <property type="match status" value="1"/>
</dbReference>
<accession>A0ABW6ZSC8</accession>
<sequence length="394" mass="42278">MDDDEAILTDRTDFPALDAAPSARPAPVRPLELSIVVPTFKERDSVAELTARFDAALSGIAWEVVFVDDDSPDGTLDVLAALARSDGRVRYIHRIGRRGLSSAVIEGVLSTNAPYVAVMDADLQHDERVLPVMLAQLRSGRADISVGSRHVAGGGIGAWDTGRAKASRLATRAAGLLARAQLSDPMSGFFMVARPAFMSGVRRLSGQGFKILLDLLASTETPLRVVEVPYIFRCRAHGESKLDSLVIWEYGVMLLDKAVGHLLPVRFLMFIAVGGLGVFVHMAVLAALHGSLSFLAAQGAAAVVAMTFNFFVNNMLTYRDRRLQGFWNLARGLLAFYAVCAVGAVANVGIANFLFQAENHAPMAGNWFASGAAGILVGAVWNYAASSVFTWRKG</sequence>
<feature type="transmembrane region" description="Helical" evidence="8">
    <location>
        <begin position="294"/>
        <end position="312"/>
    </location>
</feature>
<comment type="subcellular location">
    <subcellularLocation>
        <location evidence="1">Membrane</location>
        <topology evidence="1">Multi-pass membrane protein</topology>
    </subcellularLocation>
</comment>
<keyword evidence="6 8" id="KW-1133">Transmembrane helix</keyword>
<proteinExistence type="inferred from homology"/>
<dbReference type="PANTHER" id="PTHR43398:SF1">
    <property type="entry name" value="DOLICHOL-PHOSPHATE MANNOSYLTRANSFERASE SUBUNIT 1"/>
    <property type="match status" value="1"/>
</dbReference>
<evidence type="ECO:0000256" key="7">
    <source>
        <dbReference type="ARBA" id="ARBA00023136"/>
    </source>
</evidence>
<feature type="domain" description="Glycosyltransferase 2-like" evidence="9">
    <location>
        <begin position="34"/>
        <end position="197"/>
    </location>
</feature>
<dbReference type="CDD" id="cd06442">
    <property type="entry name" value="DPM1_like"/>
    <property type="match status" value="1"/>
</dbReference>
<keyword evidence="12" id="KW-1185">Reference proteome</keyword>
<feature type="transmembrane region" description="Helical" evidence="8">
    <location>
        <begin position="267"/>
        <end position="288"/>
    </location>
</feature>
<dbReference type="InterPro" id="IPR039528">
    <property type="entry name" value="DPM1-like"/>
</dbReference>
<evidence type="ECO:0000259" key="9">
    <source>
        <dbReference type="Pfam" id="PF00535"/>
    </source>
</evidence>
<evidence type="ECO:0000256" key="3">
    <source>
        <dbReference type="ARBA" id="ARBA00022676"/>
    </source>
</evidence>
<evidence type="ECO:0000313" key="12">
    <source>
        <dbReference type="Proteomes" id="UP001604002"/>
    </source>
</evidence>
<dbReference type="EMBL" id="JBAFVH010000003">
    <property type="protein sequence ID" value="MFG1371629.1"/>
    <property type="molecule type" value="Genomic_DNA"/>
</dbReference>
<feature type="transmembrane region" description="Helical" evidence="8">
    <location>
        <begin position="367"/>
        <end position="391"/>
    </location>
</feature>
<feature type="domain" description="GtrA/DPMS transmembrane" evidence="10">
    <location>
        <begin position="270"/>
        <end position="391"/>
    </location>
</feature>
<comment type="caution">
    <text evidence="11">The sequence shown here is derived from an EMBL/GenBank/DDBJ whole genome shotgun (WGS) entry which is preliminary data.</text>
</comment>
<evidence type="ECO:0000256" key="1">
    <source>
        <dbReference type="ARBA" id="ARBA00004141"/>
    </source>
</evidence>
<comment type="similarity">
    <text evidence="2">Belongs to the glycosyltransferase 2 family.</text>
</comment>
<dbReference type="InterPro" id="IPR001173">
    <property type="entry name" value="Glyco_trans_2-like"/>
</dbReference>
<dbReference type="SUPFAM" id="SSF53448">
    <property type="entry name" value="Nucleotide-diphospho-sugar transferases"/>
    <property type="match status" value="1"/>
</dbReference>
<evidence type="ECO:0000256" key="8">
    <source>
        <dbReference type="SAM" id="Phobius"/>
    </source>
</evidence>